<feature type="transmembrane region" description="Helical" evidence="1">
    <location>
        <begin position="25"/>
        <end position="42"/>
    </location>
</feature>
<dbReference type="AlphaFoldDB" id="A0A0A9AI74"/>
<accession>A0A0A9AI74</accession>
<evidence type="ECO:0000313" key="2">
    <source>
        <dbReference type="EMBL" id="JAD50866.1"/>
    </source>
</evidence>
<keyword evidence="1" id="KW-1133">Transmembrane helix</keyword>
<organism evidence="2">
    <name type="scientific">Arundo donax</name>
    <name type="common">Giant reed</name>
    <name type="synonym">Donax arundinaceus</name>
    <dbReference type="NCBI Taxonomy" id="35708"/>
    <lineage>
        <taxon>Eukaryota</taxon>
        <taxon>Viridiplantae</taxon>
        <taxon>Streptophyta</taxon>
        <taxon>Embryophyta</taxon>
        <taxon>Tracheophyta</taxon>
        <taxon>Spermatophyta</taxon>
        <taxon>Magnoliopsida</taxon>
        <taxon>Liliopsida</taxon>
        <taxon>Poales</taxon>
        <taxon>Poaceae</taxon>
        <taxon>PACMAD clade</taxon>
        <taxon>Arundinoideae</taxon>
        <taxon>Arundineae</taxon>
        <taxon>Arundo</taxon>
    </lineage>
</organism>
<name>A0A0A9AI74_ARUDO</name>
<evidence type="ECO:0000256" key="1">
    <source>
        <dbReference type="SAM" id="Phobius"/>
    </source>
</evidence>
<dbReference type="EMBL" id="GBRH01247029">
    <property type="protein sequence ID" value="JAD50866.1"/>
    <property type="molecule type" value="Transcribed_RNA"/>
</dbReference>
<keyword evidence="1" id="KW-0812">Transmembrane</keyword>
<keyword evidence="1" id="KW-0472">Membrane</keyword>
<proteinExistence type="predicted"/>
<reference evidence="2" key="2">
    <citation type="journal article" date="2015" name="Data Brief">
        <title>Shoot transcriptome of the giant reed, Arundo donax.</title>
        <authorList>
            <person name="Barrero R.A."/>
            <person name="Guerrero F.D."/>
            <person name="Moolhuijzen P."/>
            <person name="Goolsby J.A."/>
            <person name="Tidwell J."/>
            <person name="Bellgard S.E."/>
            <person name="Bellgard M.I."/>
        </authorList>
    </citation>
    <scope>NUCLEOTIDE SEQUENCE</scope>
    <source>
        <tissue evidence="2">Shoot tissue taken approximately 20 cm above the soil surface</tissue>
    </source>
</reference>
<protein>
    <submittedName>
        <fullName evidence="2">Uncharacterized protein</fullName>
    </submittedName>
</protein>
<reference evidence="2" key="1">
    <citation type="submission" date="2014-09" db="EMBL/GenBank/DDBJ databases">
        <authorList>
            <person name="Magalhaes I.L.F."/>
            <person name="Oliveira U."/>
            <person name="Santos F.R."/>
            <person name="Vidigal T.H.D.A."/>
            <person name="Brescovit A.D."/>
            <person name="Santos A.J."/>
        </authorList>
    </citation>
    <scope>NUCLEOTIDE SEQUENCE</scope>
    <source>
        <tissue evidence="2">Shoot tissue taken approximately 20 cm above the soil surface</tissue>
    </source>
</reference>
<sequence length="45" mass="5219">MLIILCKRRFCYACLPLSNFHQCHVYCIAFIVLTCTCIAFMTCNP</sequence>